<evidence type="ECO:0008006" key="3">
    <source>
        <dbReference type="Google" id="ProtNLM"/>
    </source>
</evidence>
<keyword evidence="2" id="KW-1185">Reference proteome</keyword>
<reference evidence="1" key="1">
    <citation type="submission" date="2023-03" db="EMBL/GenBank/DDBJ databases">
        <title>Massive genome expansion in bonnet fungi (Mycena s.s.) driven by repeated elements and novel gene families across ecological guilds.</title>
        <authorList>
            <consortium name="Lawrence Berkeley National Laboratory"/>
            <person name="Harder C.B."/>
            <person name="Miyauchi S."/>
            <person name="Viragh M."/>
            <person name="Kuo A."/>
            <person name="Thoen E."/>
            <person name="Andreopoulos B."/>
            <person name="Lu D."/>
            <person name="Skrede I."/>
            <person name="Drula E."/>
            <person name="Henrissat B."/>
            <person name="Morin E."/>
            <person name="Kohler A."/>
            <person name="Barry K."/>
            <person name="LaButti K."/>
            <person name="Morin E."/>
            <person name="Salamov A."/>
            <person name="Lipzen A."/>
            <person name="Mereny Z."/>
            <person name="Hegedus B."/>
            <person name="Baldrian P."/>
            <person name="Stursova M."/>
            <person name="Weitz H."/>
            <person name="Taylor A."/>
            <person name="Grigoriev I.V."/>
            <person name="Nagy L.G."/>
            <person name="Martin F."/>
            <person name="Kauserud H."/>
        </authorList>
    </citation>
    <scope>NUCLEOTIDE SEQUENCE</scope>
    <source>
        <strain evidence="1">9284</strain>
    </source>
</reference>
<protein>
    <recommendedName>
        <fullName evidence="3">F-box domain-containing protein</fullName>
    </recommendedName>
</protein>
<comment type="caution">
    <text evidence="1">The sequence shown here is derived from an EMBL/GenBank/DDBJ whole genome shotgun (WGS) entry which is preliminary data.</text>
</comment>
<gene>
    <name evidence="1" type="ORF">FB45DRAFT_1062517</name>
</gene>
<evidence type="ECO:0000313" key="1">
    <source>
        <dbReference type="EMBL" id="KAJ7620148.1"/>
    </source>
</evidence>
<organism evidence="1 2">
    <name type="scientific">Roridomyces roridus</name>
    <dbReference type="NCBI Taxonomy" id="1738132"/>
    <lineage>
        <taxon>Eukaryota</taxon>
        <taxon>Fungi</taxon>
        <taxon>Dikarya</taxon>
        <taxon>Basidiomycota</taxon>
        <taxon>Agaricomycotina</taxon>
        <taxon>Agaricomycetes</taxon>
        <taxon>Agaricomycetidae</taxon>
        <taxon>Agaricales</taxon>
        <taxon>Marasmiineae</taxon>
        <taxon>Mycenaceae</taxon>
        <taxon>Roridomyces</taxon>
    </lineage>
</organism>
<proteinExistence type="predicted"/>
<dbReference type="EMBL" id="JARKIF010000017">
    <property type="protein sequence ID" value="KAJ7620148.1"/>
    <property type="molecule type" value="Genomic_DNA"/>
</dbReference>
<evidence type="ECO:0000313" key="2">
    <source>
        <dbReference type="Proteomes" id="UP001221142"/>
    </source>
</evidence>
<accession>A0AAD7FHD9</accession>
<name>A0AAD7FHD9_9AGAR</name>
<dbReference type="AlphaFoldDB" id="A0AAD7FHD9"/>
<dbReference type="Proteomes" id="UP001221142">
    <property type="component" value="Unassembled WGS sequence"/>
</dbReference>
<sequence>MSQLASIMDLPVPLSSPCRPSLLTSNEAPSAAELPPIRDFIAQEQSTLDALNAHIEQLVSRRDATVDSIRRHVAVLSPTRRIHADVWCEIFSWVAFTRKVGDQEIPCPRWRLGHICRSWREITLSSPLLWSTVDIVQPAWNVSVLDTYPMPMIQCQLLRASSAPLDVSLDIWHATEAEMALLDVLISHSHRWGTFNVCIRHVSGVRDVLLRLENIRGRIPQLRTFDLSLKFSYYYGEEPCNFLSIAPALRKVSLMDQRPSCLPRFNLPWAQITHYRGAFKKDMQLDILSAAGNLIECDLSFRDTYSPPSYDVGTMVTLPHLRRLRFDVREEADFLNHLSAPLLQEAHIRGQLDPILPFVQRSETLTNLVIQDAYSNNPDTIPGILQASPNLETLIYMPLKPEYSAPVWLAMTLSDSKLDLPVFPRLKFLGWTWDGKVALEPLLRMIQSRTILDARLTVRLLVETQVQRHEIEGKFRVLDTLGLDIDLATVQESLEFVGEW</sequence>